<protein>
    <submittedName>
        <fullName evidence="2">Uncharacterized protein</fullName>
    </submittedName>
</protein>
<keyword evidence="1" id="KW-1133">Transmembrane helix</keyword>
<sequence>MNTPRTNRFHMNPIRGIIPRHLEHDATRTSLTPSPFPFPLSALVPSQSSWNLLPHVILIFVTLTLVVYSIPRCLSRLIPYPRLKRQGWTTMGP</sequence>
<feature type="transmembrane region" description="Helical" evidence="1">
    <location>
        <begin position="52"/>
        <end position="74"/>
    </location>
</feature>
<dbReference type="Proteomes" id="UP000325579">
    <property type="component" value="Unassembled WGS sequence"/>
</dbReference>
<evidence type="ECO:0000313" key="2">
    <source>
        <dbReference type="EMBL" id="KAE8402314.1"/>
    </source>
</evidence>
<evidence type="ECO:0000313" key="3">
    <source>
        <dbReference type="Proteomes" id="UP000325579"/>
    </source>
</evidence>
<dbReference type="GeneID" id="43663855"/>
<keyword evidence="1" id="KW-0472">Membrane</keyword>
<reference evidence="2 3" key="1">
    <citation type="submission" date="2019-04" db="EMBL/GenBank/DDBJ databases">
        <authorList>
            <consortium name="DOE Joint Genome Institute"/>
            <person name="Mondo S."/>
            <person name="Kjaerbolling I."/>
            <person name="Vesth T."/>
            <person name="Frisvad J.C."/>
            <person name="Nybo J.L."/>
            <person name="Theobald S."/>
            <person name="Kildgaard S."/>
            <person name="Isbrandt T."/>
            <person name="Kuo A."/>
            <person name="Sato A."/>
            <person name="Lyhne E.K."/>
            <person name="Kogle M.E."/>
            <person name="Wiebenga A."/>
            <person name="Kun R.S."/>
            <person name="Lubbers R.J."/>
            <person name="Makela M.R."/>
            <person name="Barry K."/>
            <person name="Chovatia M."/>
            <person name="Clum A."/>
            <person name="Daum C."/>
            <person name="Haridas S."/>
            <person name="He G."/>
            <person name="LaButti K."/>
            <person name="Lipzen A."/>
            <person name="Riley R."/>
            <person name="Salamov A."/>
            <person name="Simmons B.A."/>
            <person name="Magnuson J.K."/>
            <person name="Henrissat B."/>
            <person name="Mortensen U.H."/>
            <person name="Larsen T.O."/>
            <person name="Devries R.P."/>
            <person name="Grigoriev I.V."/>
            <person name="Machida M."/>
            <person name="Baker S.E."/>
            <person name="Andersen M.R."/>
            <person name="Cantor M.N."/>
            <person name="Hua S.X."/>
        </authorList>
    </citation>
    <scope>NUCLEOTIDE SEQUENCE [LARGE SCALE GENOMIC DNA]</scope>
    <source>
        <strain evidence="2 3">CBS 119388</strain>
    </source>
</reference>
<gene>
    <name evidence="2" type="ORF">BDV37DRAFT_161116</name>
</gene>
<dbReference type="AlphaFoldDB" id="A0A5N7D7M5"/>
<dbReference type="RefSeq" id="XP_031939633.1">
    <property type="nucleotide sequence ID" value="XM_032079164.1"/>
</dbReference>
<dbReference type="EMBL" id="ML736789">
    <property type="protein sequence ID" value="KAE8402314.1"/>
    <property type="molecule type" value="Genomic_DNA"/>
</dbReference>
<accession>A0A5N7D7M5</accession>
<evidence type="ECO:0000256" key="1">
    <source>
        <dbReference type="SAM" id="Phobius"/>
    </source>
</evidence>
<proteinExistence type="predicted"/>
<organism evidence="2 3">
    <name type="scientific">Aspergillus pseudonomiae</name>
    <dbReference type="NCBI Taxonomy" id="1506151"/>
    <lineage>
        <taxon>Eukaryota</taxon>
        <taxon>Fungi</taxon>
        <taxon>Dikarya</taxon>
        <taxon>Ascomycota</taxon>
        <taxon>Pezizomycotina</taxon>
        <taxon>Eurotiomycetes</taxon>
        <taxon>Eurotiomycetidae</taxon>
        <taxon>Eurotiales</taxon>
        <taxon>Aspergillaceae</taxon>
        <taxon>Aspergillus</taxon>
        <taxon>Aspergillus subgen. Circumdati</taxon>
    </lineage>
</organism>
<name>A0A5N7D7M5_9EURO</name>
<keyword evidence="3" id="KW-1185">Reference proteome</keyword>
<keyword evidence="1" id="KW-0812">Transmembrane</keyword>